<gene>
    <name evidence="1" type="ORF">F8M41_024278</name>
</gene>
<reference evidence="1 2" key="1">
    <citation type="journal article" date="2019" name="Environ. Microbiol.">
        <title>At the nexus of three kingdoms: the genome of the mycorrhizal fungus Gigaspora margarita provides insights into plant, endobacterial and fungal interactions.</title>
        <authorList>
            <person name="Venice F."/>
            <person name="Ghignone S."/>
            <person name="Salvioli di Fossalunga A."/>
            <person name="Amselem J."/>
            <person name="Novero M."/>
            <person name="Xianan X."/>
            <person name="Sedzielewska Toro K."/>
            <person name="Morin E."/>
            <person name="Lipzen A."/>
            <person name="Grigoriev I.V."/>
            <person name="Henrissat B."/>
            <person name="Martin F.M."/>
            <person name="Bonfante P."/>
        </authorList>
    </citation>
    <scope>NUCLEOTIDE SEQUENCE [LARGE SCALE GENOMIC DNA]</scope>
    <source>
        <strain evidence="1 2">BEG34</strain>
    </source>
</reference>
<dbReference type="EMBL" id="WTPW01000819">
    <property type="protein sequence ID" value="KAF0477132.1"/>
    <property type="molecule type" value="Genomic_DNA"/>
</dbReference>
<evidence type="ECO:0000313" key="1">
    <source>
        <dbReference type="EMBL" id="KAF0477132.1"/>
    </source>
</evidence>
<keyword evidence="2" id="KW-1185">Reference proteome</keyword>
<dbReference type="Proteomes" id="UP000439903">
    <property type="component" value="Unassembled WGS sequence"/>
</dbReference>
<organism evidence="1 2">
    <name type="scientific">Gigaspora margarita</name>
    <dbReference type="NCBI Taxonomy" id="4874"/>
    <lineage>
        <taxon>Eukaryota</taxon>
        <taxon>Fungi</taxon>
        <taxon>Fungi incertae sedis</taxon>
        <taxon>Mucoromycota</taxon>
        <taxon>Glomeromycotina</taxon>
        <taxon>Glomeromycetes</taxon>
        <taxon>Diversisporales</taxon>
        <taxon>Gigasporaceae</taxon>
        <taxon>Gigaspora</taxon>
    </lineage>
</organism>
<name>A0A8H4ABX8_GIGMA</name>
<sequence length="251" mass="30514">MHFNLYSRKKHLEFFCLFNPIIYKKAKNLICKNSIKSCKDSIKFCDLIPKSRIVLIRNNNNNYFSKISKDITTYFTHFATYSQKAYHESFVTRNGISWQNINFNRSYVIQYSKRNSKEEFDLLQHTKQIPFFEFFVCQCDIRTYLENNQQQHPFYPHLWHYDNCYVDFQCLFCQHCNYFKLLQSVNKSLPKNKKLINMNSTGSLMRVKKQFCNLRPDYEIFLWIKSFDCTRTTQYKNESQLLREFKHLALK</sequence>
<comment type="caution">
    <text evidence="1">The sequence shown here is derived from an EMBL/GenBank/DDBJ whole genome shotgun (WGS) entry which is preliminary data.</text>
</comment>
<accession>A0A8H4ABX8</accession>
<dbReference type="AlphaFoldDB" id="A0A8H4ABX8"/>
<protein>
    <submittedName>
        <fullName evidence="1">Uncharacterized protein</fullName>
    </submittedName>
</protein>
<proteinExistence type="predicted"/>
<dbReference type="OrthoDB" id="2386323at2759"/>
<evidence type="ECO:0000313" key="2">
    <source>
        <dbReference type="Proteomes" id="UP000439903"/>
    </source>
</evidence>